<name>A0A430UEZ1_THESC</name>
<gene>
    <name evidence="2" type="ORF">CSW29_10635</name>
    <name evidence="1" type="ORF">CSW38_02020</name>
</gene>
<dbReference type="RefSeq" id="WP_126169811.1">
    <property type="nucleotide sequence ID" value="NZ_PELL01000022.1"/>
</dbReference>
<dbReference type="Proteomes" id="UP000287306">
    <property type="component" value="Unassembled WGS sequence"/>
</dbReference>
<dbReference type="EMBL" id="PEMH01000364">
    <property type="protein sequence ID" value="RTH98073.1"/>
    <property type="molecule type" value="Genomic_DNA"/>
</dbReference>
<comment type="caution">
    <text evidence="2">The sequence shown here is derived from an EMBL/GenBank/DDBJ whole genome shotgun (WGS) entry which is preliminary data.</text>
</comment>
<evidence type="ECO:0000313" key="2">
    <source>
        <dbReference type="EMBL" id="RTH98073.1"/>
    </source>
</evidence>
<organism evidence="2 4">
    <name type="scientific">Thermus scotoductus</name>
    <dbReference type="NCBI Taxonomy" id="37636"/>
    <lineage>
        <taxon>Bacteria</taxon>
        <taxon>Thermotogati</taxon>
        <taxon>Deinococcota</taxon>
        <taxon>Deinococci</taxon>
        <taxon>Thermales</taxon>
        <taxon>Thermaceae</taxon>
        <taxon>Thermus</taxon>
    </lineage>
</organism>
<reference evidence="3 4" key="1">
    <citation type="journal article" date="2019" name="Extremophiles">
        <title>Biogeography of thermophiles and predominance of Thermus scotoductus in domestic water heaters.</title>
        <authorList>
            <person name="Wilpiszeski R.L."/>
            <person name="Zhang Z."/>
            <person name="House C.H."/>
        </authorList>
    </citation>
    <scope>NUCLEOTIDE SEQUENCE [LARGE SCALE GENOMIC DNA]</scope>
    <source>
        <strain evidence="2 4">16_S16</strain>
        <strain evidence="1 3">25_S25</strain>
    </source>
</reference>
<evidence type="ECO:0000313" key="3">
    <source>
        <dbReference type="Proteomes" id="UP000287306"/>
    </source>
</evidence>
<proteinExistence type="predicted"/>
<dbReference type="AlphaFoldDB" id="A0A430UEZ1"/>
<dbReference type="Proteomes" id="UP000288347">
    <property type="component" value="Unassembled WGS sequence"/>
</dbReference>
<evidence type="ECO:0000313" key="4">
    <source>
        <dbReference type="Proteomes" id="UP000288347"/>
    </source>
</evidence>
<evidence type="ECO:0000313" key="1">
    <source>
        <dbReference type="EMBL" id="RTH27967.1"/>
    </source>
</evidence>
<sequence>MFVLYRGRYPYRSFASLEEVPEGQLVYYFPEEDHPVPVIRAGDRLLYPEPSGVYRYWVKYEEPRDFTVPRARGDALVVFYDPQEPSSSFGLEVWLGETLVAREVLHQGPLALEAFKAVFTRRRSHEYGGSFGVHRG</sequence>
<accession>A0A430UEZ1</accession>
<dbReference type="EMBL" id="PELY01000044">
    <property type="protein sequence ID" value="RTH27967.1"/>
    <property type="molecule type" value="Genomic_DNA"/>
</dbReference>
<protein>
    <submittedName>
        <fullName evidence="2">Uncharacterized protein</fullName>
    </submittedName>
</protein>